<name>A0A6I8U4R1_AEDAE</name>
<reference evidence="1" key="2">
    <citation type="submission" date="2020-05" db="UniProtKB">
        <authorList>
            <consortium name="EnsemblMetazoa"/>
        </authorList>
    </citation>
    <scope>IDENTIFICATION</scope>
    <source>
        <strain evidence="1">LVP_AGWG</strain>
    </source>
</reference>
<reference evidence="1 2" key="1">
    <citation type="submission" date="2017-06" db="EMBL/GenBank/DDBJ databases">
        <title>Aedes aegypti genome working group (AGWG) sequencing and assembly.</title>
        <authorList>
            <consortium name="Aedes aegypti Genome Working Group (AGWG)"/>
            <person name="Matthews B.J."/>
        </authorList>
    </citation>
    <scope>NUCLEOTIDE SEQUENCE [LARGE SCALE GENOMIC DNA]</scope>
    <source>
        <strain evidence="1 2">LVP_AGWG</strain>
    </source>
</reference>
<dbReference type="InParanoid" id="A0A6I8U4R1"/>
<proteinExistence type="predicted"/>
<evidence type="ECO:0000313" key="1">
    <source>
        <dbReference type="EnsemblMetazoa" id="AAEL026824-PA"/>
    </source>
</evidence>
<gene>
    <name evidence="1" type="primary">110678099</name>
</gene>
<evidence type="ECO:0000313" key="2">
    <source>
        <dbReference type="Proteomes" id="UP000008820"/>
    </source>
</evidence>
<dbReference type="OrthoDB" id="6275292at2759"/>
<dbReference type="Proteomes" id="UP000008820">
    <property type="component" value="Chromosome 3"/>
</dbReference>
<dbReference type="EnsemblMetazoa" id="AAEL026824-RA">
    <property type="protein sequence ID" value="AAEL026824-PA"/>
    <property type="gene ID" value="AAEL026824"/>
</dbReference>
<keyword evidence="2" id="KW-1185">Reference proteome</keyword>
<dbReference type="AlphaFoldDB" id="A0A6I8U4R1"/>
<organism evidence="1 2">
    <name type="scientific">Aedes aegypti</name>
    <name type="common">Yellowfever mosquito</name>
    <name type="synonym">Culex aegypti</name>
    <dbReference type="NCBI Taxonomy" id="7159"/>
    <lineage>
        <taxon>Eukaryota</taxon>
        <taxon>Metazoa</taxon>
        <taxon>Ecdysozoa</taxon>
        <taxon>Arthropoda</taxon>
        <taxon>Hexapoda</taxon>
        <taxon>Insecta</taxon>
        <taxon>Pterygota</taxon>
        <taxon>Neoptera</taxon>
        <taxon>Endopterygota</taxon>
        <taxon>Diptera</taxon>
        <taxon>Nematocera</taxon>
        <taxon>Culicoidea</taxon>
        <taxon>Culicidae</taxon>
        <taxon>Culicinae</taxon>
        <taxon>Aedini</taxon>
        <taxon>Aedes</taxon>
        <taxon>Stegomyia</taxon>
    </lineage>
</organism>
<protein>
    <submittedName>
        <fullName evidence="1">Uncharacterized protein</fullName>
    </submittedName>
</protein>
<sequence>MTAAAPPLLRSVHFTDSETLARKTFSPLRYNVPLFVYKKLTIPGVQRRDELRILANGRRQLLRRMLKANYSELPNCEDHINVNLEPDSTQAWDRKQQAQHVRGNPFKSPCPKSLRNGHKEWTLAPNRYRLANNISDTASKSTGTKGPYQCFTGERFTSIPRVVIQRSREGSRGEELATSLPAEMDRLGHPKRYFVGKIRPGDKNKQQTYSRLALSQPTLCWRNPLEPGPNHYFKGIFDIPPKKVPPIMTGRCQQRLHVKQLIAGPSATPGVPSVHHSYCAEPFRRPPPGRYQLPSSIPIPKPLLSIAPRRRNVPPTRYDFSYNFAWNPYRQPSTVLMHTVDIPVRRRKRGRNMKVAFGSATARFKDEEFFPIGALKSVLPKDAIPAKKRPDGKSGHGMS</sequence>
<accession>A0A6I8U4R1</accession>